<accession>A0A5M5BTS4</accession>
<proteinExistence type="predicted"/>
<dbReference type="AlphaFoldDB" id="A0A5M5BTS4"/>
<dbReference type="Proteomes" id="UP000375690">
    <property type="component" value="Unassembled WGS sequence"/>
</dbReference>
<sequence length="121" mass="13694">MDALEITRLVVEVILAIVAAGGFKSMTDTKKYRQEVEKLRAEVETARTNTRSNELENVKKAMAILMEEVVEPLKKEINAIRREMARLRKAVEKVSVCPHSADCPVRRELQGSEERDRASPS</sequence>
<reference evidence="6 7" key="1">
    <citation type="journal article" date="2019" name="Nat. Med.">
        <title>A library of human gut bacterial isolates paired with longitudinal multiomics data enables mechanistic microbiome research.</title>
        <authorList>
            <person name="Poyet M."/>
            <person name="Groussin M."/>
            <person name="Gibbons S.M."/>
            <person name="Avila-Pacheco J."/>
            <person name="Jiang X."/>
            <person name="Kearney S.M."/>
            <person name="Perrotta A.R."/>
            <person name="Berdy B."/>
            <person name="Zhao S."/>
            <person name="Lieberman T.D."/>
            <person name="Swanson P.K."/>
            <person name="Smith M."/>
            <person name="Roesemann S."/>
            <person name="Alexander J.E."/>
            <person name="Rich S.A."/>
            <person name="Livny J."/>
            <person name="Vlamakis H."/>
            <person name="Clish C."/>
            <person name="Bullock K."/>
            <person name="Deik A."/>
            <person name="Scott J."/>
            <person name="Pierce K.A."/>
            <person name="Xavier R.J."/>
            <person name="Alm E.J."/>
        </authorList>
    </citation>
    <scope>NUCLEOTIDE SEQUENCE [LARGE SCALE GENOMIC DNA]</scope>
    <source>
        <strain evidence="4 6">BIOML-A163</strain>
        <strain evidence="5 7">BIOML-A2</strain>
    </source>
</reference>
<keyword evidence="3" id="KW-1133">Transmembrane helix</keyword>
<feature type="transmembrane region" description="Helical" evidence="3">
    <location>
        <begin position="6"/>
        <end position="23"/>
    </location>
</feature>
<feature type="coiled-coil region" evidence="1">
    <location>
        <begin position="29"/>
        <end position="90"/>
    </location>
</feature>
<evidence type="ECO:0000256" key="3">
    <source>
        <dbReference type="SAM" id="Phobius"/>
    </source>
</evidence>
<evidence type="ECO:0000313" key="4">
    <source>
        <dbReference type="EMBL" id="KAA3936572.1"/>
    </source>
</evidence>
<evidence type="ECO:0000256" key="1">
    <source>
        <dbReference type="SAM" id="Coils"/>
    </source>
</evidence>
<dbReference type="EMBL" id="VWFC01000051">
    <property type="protein sequence ID" value="KAB1319233.1"/>
    <property type="molecule type" value="Genomic_DNA"/>
</dbReference>
<organism evidence="4 6">
    <name type="scientific">Bacteroides ovatus</name>
    <dbReference type="NCBI Taxonomy" id="28116"/>
    <lineage>
        <taxon>Bacteria</taxon>
        <taxon>Pseudomonadati</taxon>
        <taxon>Bacteroidota</taxon>
        <taxon>Bacteroidia</taxon>
        <taxon>Bacteroidales</taxon>
        <taxon>Bacteroidaceae</taxon>
        <taxon>Bacteroides</taxon>
    </lineage>
</organism>
<evidence type="ECO:0000256" key="2">
    <source>
        <dbReference type="SAM" id="MobiDB-lite"/>
    </source>
</evidence>
<name>A0A5M5BTS4_BACOV</name>
<keyword evidence="3" id="KW-0472">Membrane</keyword>
<keyword evidence="3" id="KW-0812">Transmembrane</keyword>
<feature type="compositionally biased region" description="Basic and acidic residues" evidence="2">
    <location>
        <begin position="104"/>
        <end position="121"/>
    </location>
</feature>
<evidence type="ECO:0000313" key="7">
    <source>
        <dbReference type="Proteomes" id="UP000375690"/>
    </source>
</evidence>
<evidence type="ECO:0000313" key="5">
    <source>
        <dbReference type="EMBL" id="KAB1319233.1"/>
    </source>
</evidence>
<evidence type="ECO:0000313" key="6">
    <source>
        <dbReference type="Proteomes" id="UP000323717"/>
    </source>
</evidence>
<dbReference type="EMBL" id="VWLE01000677">
    <property type="protein sequence ID" value="KAA3936572.1"/>
    <property type="molecule type" value="Genomic_DNA"/>
</dbReference>
<dbReference type="Proteomes" id="UP000323717">
    <property type="component" value="Unassembled WGS sequence"/>
</dbReference>
<feature type="region of interest" description="Disordered" evidence="2">
    <location>
        <begin position="102"/>
        <end position="121"/>
    </location>
</feature>
<gene>
    <name evidence="5" type="ORF">F3B53_24785</name>
    <name evidence="4" type="ORF">F3D71_27300</name>
</gene>
<protein>
    <submittedName>
        <fullName evidence="4">Uncharacterized protein</fullName>
    </submittedName>
</protein>
<comment type="caution">
    <text evidence="4">The sequence shown here is derived from an EMBL/GenBank/DDBJ whole genome shotgun (WGS) entry which is preliminary data.</text>
</comment>
<keyword evidence="1" id="KW-0175">Coiled coil</keyword>
<dbReference type="RefSeq" id="WP_008777556.1">
    <property type="nucleotide sequence ID" value="NZ_CP113514.1"/>
</dbReference>